<feature type="transmembrane region" description="Helical" evidence="1">
    <location>
        <begin position="149"/>
        <end position="165"/>
    </location>
</feature>
<sequence>MSADIMTAFFAGFSEALAWPSIGYIIAGVVMGLALGIVPGLGGIVGLSLLLPLTFTLDIGPALAMMIALMAVTTTSDTIPAVLLGVPGTAAAAATVVDGYPMARKGRAAEALGAAFFASALGGIFGALVLAVSIPILRPLVLAFGPPEIFLLAMLGIASVGTIGGGDPLRGWASGAIGVMLAMVGRDPIHAVPRFSFGQPIMWDGIPIIAVAYGLFVIPELITLSRSGARISNVALPKNLWAAQMRGVRDVAANWFLVIRCSAIGTWIGFIPGLGGAVADWVAYAHGRATVRDSETFGKGDVRGVIAPESANNSCKGGELIPTLAFGVPGSITMAFVFSALLIAGIAPGPAMLRDHLDLSMLMIWSLVIANIVGTAICFGLTRYLAKLTMVPGFWIVGVMGPVVMLSTYAFSNVTEHMIMLMVLGLVGCFMRQFGWPRPPMLVGFVLGSIIESNLVNSVRMFGYEFLFRPISAVLALILVLVFVNGTIRPIYRNRRRNHPAKC</sequence>
<feature type="transmembrane region" description="Helical" evidence="1">
    <location>
        <begin position="393"/>
        <end position="411"/>
    </location>
</feature>
<dbReference type="Pfam" id="PF01970">
    <property type="entry name" value="TctA"/>
    <property type="match status" value="1"/>
</dbReference>
<keyword evidence="1" id="KW-0472">Membrane</keyword>
<evidence type="ECO:0000259" key="2">
    <source>
        <dbReference type="Pfam" id="PF01970"/>
    </source>
</evidence>
<organism evidence="3 4">
    <name type="scientific">Celeribacter indicus</name>
    <dbReference type="NCBI Taxonomy" id="1208324"/>
    <lineage>
        <taxon>Bacteria</taxon>
        <taxon>Pseudomonadati</taxon>
        <taxon>Pseudomonadota</taxon>
        <taxon>Alphaproteobacteria</taxon>
        <taxon>Rhodobacterales</taxon>
        <taxon>Roseobacteraceae</taxon>
        <taxon>Celeribacter</taxon>
    </lineage>
</organism>
<reference evidence="3 4" key="1">
    <citation type="journal article" date="2014" name="Int. J. Syst. Evol. Microbiol.">
        <title>Celeribacter indicus sp. nov., a polycyclic aromatic hydrocarbon-degrading bacterium from deep-sea sediment and reclassification of Huaishuia halophila as Celeribacter halophilus comb. nov.</title>
        <authorList>
            <person name="Lai Q."/>
            <person name="Cao J."/>
            <person name="Yuan J."/>
            <person name="Li F."/>
            <person name="Shao Z."/>
        </authorList>
    </citation>
    <scope>NUCLEOTIDE SEQUENCE [LARGE SCALE GENOMIC DNA]</scope>
    <source>
        <strain evidence="3">P73</strain>
    </source>
</reference>
<feature type="transmembrane region" description="Helical" evidence="1">
    <location>
        <begin position="201"/>
        <end position="222"/>
    </location>
</feature>
<dbReference type="OrthoDB" id="9791872at2"/>
<dbReference type="KEGG" id="cid:P73_4110"/>
<feature type="transmembrane region" description="Helical" evidence="1">
    <location>
        <begin position="324"/>
        <end position="347"/>
    </location>
</feature>
<feature type="transmembrane region" description="Helical" evidence="1">
    <location>
        <begin position="49"/>
        <end position="72"/>
    </location>
</feature>
<feature type="transmembrane region" description="Helical" evidence="1">
    <location>
        <begin position="78"/>
        <end position="100"/>
    </location>
</feature>
<feature type="transmembrane region" description="Helical" evidence="1">
    <location>
        <begin position="112"/>
        <end position="137"/>
    </location>
</feature>
<dbReference type="Proteomes" id="UP000031521">
    <property type="component" value="Chromosome"/>
</dbReference>
<dbReference type="AlphaFoldDB" id="A0A0B5E601"/>
<dbReference type="RefSeq" id="WP_052453481.1">
    <property type="nucleotide sequence ID" value="NZ_CP004393.1"/>
</dbReference>
<dbReference type="PANTHER" id="PTHR35342:SF5">
    <property type="entry name" value="TRICARBOXYLIC TRANSPORT PROTEIN"/>
    <property type="match status" value="1"/>
</dbReference>
<feature type="transmembrane region" description="Helical" evidence="1">
    <location>
        <begin position="359"/>
        <end position="381"/>
    </location>
</feature>
<evidence type="ECO:0000313" key="3">
    <source>
        <dbReference type="EMBL" id="AJE48825.1"/>
    </source>
</evidence>
<keyword evidence="4" id="KW-1185">Reference proteome</keyword>
<dbReference type="EMBL" id="CP004393">
    <property type="protein sequence ID" value="AJE48825.1"/>
    <property type="molecule type" value="Genomic_DNA"/>
</dbReference>
<keyword evidence="1" id="KW-1133">Transmembrane helix</keyword>
<name>A0A0B5E601_9RHOB</name>
<evidence type="ECO:0000313" key="4">
    <source>
        <dbReference type="Proteomes" id="UP000031521"/>
    </source>
</evidence>
<dbReference type="STRING" id="1208324.P73_4110"/>
<dbReference type="HOGENOM" id="CLU_022936_2_0_5"/>
<dbReference type="PANTHER" id="PTHR35342">
    <property type="entry name" value="TRICARBOXYLIC TRANSPORT PROTEIN"/>
    <property type="match status" value="1"/>
</dbReference>
<accession>A0A0B5E601</accession>
<evidence type="ECO:0000256" key="1">
    <source>
        <dbReference type="SAM" id="Phobius"/>
    </source>
</evidence>
<protein>
    <submittedName>
        <fullName evidence="3">Transmembrane protein</fullName>
    </submittedName>
</protein>
<dbReference type="InterPro" id="IPR002823">
    <property type="entry name" value="DUF112_TM"/>
</dbReference>
<proteinExistence type="predicted"/>
<feature type="domain" description="DUF112" evidence="2">
    <location>
        <begin position="23"/>
        <end position="442"/>
    </location>
</feature>
<feature type="transmembrane region" description="Helical" evidence="1">
    <location>
        <begin position="466"/>
        <end position="488"/>
    </location>
</feature>
<gene>
    <name evidence="3" type="ORF">P73_4110</name>
</gene>
<keyword evidence="1 3" id="KW-0812">Transmembrane</keyword>
<feature type="transmembrane region" description="Helical" evidence="1">
    <location>
        <begin position="22"/>
        <end position="42"/>
    </location>
</feature>